<protein>
    <submittedName>
        <fullName evidence="1">Uncharacterized protein</fullName>
    </submittedName>
</protein>
<accession>A0A0R2NQS7</accession>
<proteinExistence type="predicted"/>
<dbReference type="AlphaFoldDB" id="A0A0R2NQS7"/>
<gene>
    <name evidence="1" type="ORF">DY78_GL001020</name>
</gene>
<evidence type="ECO:0000313" key="1">
    <source>
        <dbReference type="EMBL" id="KRO26365.1"/>
    </source>
</evidence>
<name>A0A0R2NQS7_9LACO</name>
<organism evidence="1 2">
    <name type="scientific">Lactiplantibacillus fabifermentans DSM 21115</name>
    <dbReference type="NCBI Taxonomy" id="1413187"/>
    <lineage>
        <taxon>Bacteria</taxon>
        <taxon>Bacillati</taxon>
        <taxon>Bacillota</taxon>
        <taxon>Bacilli</taxon>
        <taxon>Lactobacillales</taxon>
        <taxon>Lactobacillaceae</taxon>
        <taxon>Lactiplantibacillus</taxon>
    </lineage>
</organism>
<dbReference type="Proteomes" id="UP000050920">
    <property type="component" value="Unassembled WGS sequence"/>
</dbReference>
<sequence length="67" mass="7525">MEVVVKVPLVRHGFGRAYGTDIFVDWRVGPSFKVRFETALWLEPVVTAAGIITDSQRQPANHICKTI</sequence>
<evidence type="ECO:0000313" key="2">
    <source>
        <dbReference type="Proteomes" id="UP000050920"/>
    </source>
</evidence>
<dbReference type="RefSeq" id="WP_033613626.1">
    <property type="nucleotide sequence ID" value="NZ_AYGX02000136.1"/>
</dbReference>
<comment type="caution">
    <text evidence="1">The sequence shown here is derived from an EMBL/GenBank/DDBJ whole genome shotgun (WGS) entry which is preliminary data.</text>
</comment>
<keyword evidence="2" id="KW-1185">Reference proteome</keyword>
<reference evidence="1 2" key="1">
    <citation type="journal article" date="2015" name="Genome Announc.">
        <title>Expanding the biotechnology potential of lactobacilli through comparative genomics of 213 strains and associated genera.</title>
        <authorList>
            <person name="Sun Z."/>
            <person name="Harris H.M."/>
            <person name="McCann A."/>
            <person name="Guo C."/>
            <person name="Argimon S."/>
            <person name="Zhang W."/>
            <person name="Yang X."/>
            <person name="Jeffery I.B."/>
            <person name="Cooney J.C."/>
            <person name="Kagawa T.F."/>
            <person name="Liu W."/>
            <person name="Song Y."/>
            <person name="Salvetti E."/>
            <person name="Wrobel A."/>
            <person name="Rasinkangas P."/>
            <person name="Parkhill J."/>
            <person name="Rea M.C."/>
            <person name="O'Sullivan O."/>
            <person name="Ritari J."/>
            <person name="Douillard F.P."/>
            <person name="Paul Ross R."/>
            <person name="Yang R."/>
            <person name="Briner A.E."/>
            <person name="Felis G.E."/>
            <person name="de Vos W.M."/>
            <person name="Barrangou R."/>
            <person name="Klaenhammer T.R."/>
            <person name="Caufield P.W."/>
            <person name="Cui Y."/>
            <person name="Zhang H."/>
            <person name="O'Toole P.W."/>
        </authorList>
    </citation>
    <scope>NUCLEOTIDE SEQUENCE [LARGE SCALE GENOMIC DNA]</scope>
    <source>
        <strain evidence="1 2">DSM 21115</strain>
    </source>
</reference>
<dbReference type="EMBL" id="AYGX02000136">
    <property type="protein sequence ID" value="KRO26365.1"/>
    <property type="molecule type" value="Genomic_DNA"/>
</dbReference>